<evidence type="ECO:0000313" key="2">
    <source>
        <dbReference type="Proteomes" id="UP000823405"/>
    </source>
</evidence>
<dbReference type="AlphaFoldDB" id="A0A9P6UIW9"/>
<dbReference type="SFLD" id="SFLDS00003">
    <property type="entry name" value="Haloacid_Dehalogenase"/>
    <property type="match status" value="1"/>
</dbReference>
<dbReference type="GO" id="GO:0008252">
    <property type="term" value="F:nucleotidase activity"/>
    <property type="evidence" value="ECO:0007669"/>
    <property type="project" value="TreeGrafter"/>
</dbReference>
<name>A0A9P6UIW9_9FUNG</name>
<dbReference type="Proteomes" id="UP000823405">
    <property type="component" value="Unassembled WGS sequence"/>
</dbReference>
<dbReference type="PANTHER" id="PTHR47438:SF1">
    <property type="entry name" value="PHOSPHATE METABOLISM PROTEIN 8-RELATED"/>
    <property type="match status" value="1"/>
</dbReference>
<dbReference type="Pfam" id="PF00702">
    <property type="entry name" value="Hydrolase"/>
    <property type="match status" value="1"/>
</dbReference>
<dbReference type="InterPro" id="IPR036412">
    <property type="entry name" value="HAD-like_sf"/>
</dbReference>
<dbReference type="SFLD" id="SFLDG01129">
    <property type="entry name" value="C1.5:_HAD__Beta-PGM__Phosphata"/>
    <property type="match status" value="1"/>
</dbReference>
<comment type="caution">
    <text evidence="1">The sequence shown here is derived from an EMBL/GenBank/DDBJ whole genome shotgun (WGS) entry which is preliminary data.</text>
</comment>
<dbReference type="OrthoDB" id="1065058at2759"/>
<dbReference type="Gene3D" id="1.10.150.450">
    <property type="match status" value="1"/>
</dbReference>
<protein>
    <recommendedName>
        <fullName evidence="3">Pyrimidine 5-nucleotidase</fullName>
    </recommendedName>
</protein>
<dbReference type="EMBL" id="JAAAIN010001124">
    <property type="protein sequence ID" value="KAG0306647.1"/>
    <property type="molecule type" value="Genomic_DNA"/>
</dbReference>
<dbReference type="SUPFAM" id="SSF56784">
    <property type="entry name" value="HAD-like"/>
    <property type="match status" value="1"/>
</dbReference>
<sequence>MSSSYPDDKRVFFFDIDNCLYPKTSGIPHLMKARIEQYFRDSGIPHTDVERLAHRYYVDYGLAIRGLIEKHPVVDSNETFEAKAQCAHSLFRSFRFLHMHVSTEVDIRDYDNKVDGGLPLEKLLTPNPELRAMIESMRVGKKWLFTNAGENHAHRVVRILGLEGLFHGMTYCDYLEPQFVCKPDRKSFTKAMREAGVQDQDPSLCFFADDSRPNVDMAVKIGWTAVHVKDKFKDPSAAGQYRLNLWSIFRLFCHSFGDEDTNAFV</sequence>
<organism evidence="1 2">
    <name type="scientific">Linnemannia gamsii</name>
    <dbReference type="NCBI Taxonomy" id="64522"/>
    <lineage>
        <taxon>Eukaryota</taxon>
        <taxon>Fungi</taxon>
        <taxon>Fungi incertae sedis</taxon>
        <taxon>Mucoromycota</taxon>
        <taxon>Mortierellomycotina</taxon>
        <taxon>Mortierellomycetes</taxon>
        <taxon>Mortierellales</taxon>
        <taxon>Mortierellaceae</taxon>
        <taxon>Linnemannia</taxon>
    </lineage>
</organism>
<dbReference type="PANTHER" id="PTHR47438">
    <property type="entry name" value="PHOSPHATE METABOLISM PROTEIN 8-RELATED"/>
    <property type="match status" value="1"/>
</dbReference>
<dbReference type="InterPro" id="IPR052791">
    <property type="entry name" value="SSM1_domain"/>
</dbReference>
<reference evidence="1" key="1">
    <citation type="journal article" date="2020" name="Fungal Divers.">
        <title>Resolving the Mortierellaceae phylogeny through synthesis of multi-gene phylogenetics and phylogenomics.</title>
        <authorList>
            <person name="Vandepol N."/>
            <person name="Liber J."/>
            <person name="Desiro A."/>
            <person name="Na H."/>
            <person name="Kennedy M."/>
            <person name="Barry K."/>
            <person name="Grigoriev I.V."/>
            <person name="Miller A.N."/>
            <person name="O'Donnell K."/>
            <person name="Stajich J.E."/>
            <person name="Bonito G."/>
        </authorList>
    </citation>
    <scope>NUCLEOTIDE SEQUENCE</scope>
    <source>
        <strain evidence="1">NVP60</strain>
    </source>
</reference>
<evidence type="ECO:0008006" key="3">
    <source>
        <dbReference type="Google" id="ProtNLM"/>
    </source>
</evidence>
<dbReference type="NCBIfam" id="TIGR01509">
    <property type="entry name" value="HAD-SF-IA-v3"/>
    <property type="match status" value="1"/>
</dbReference>
<gene>
    <name evidence="1" type="ORF">BGZ97_000663</name>
</gene>
<dbReference type="InterPro" id="IPR006439">
    <property type="entry name" value="HAD-SF_hydro_IA"/>
</dbReference>
<dbReference type="Gene3D" id="3.40.50.1000">
    <property type="entry name" value="HAD superfamily/HAD-like"/>
    <property type="match status" value="1"/>
</dbReference>
<evidence type="ECO:0000313" key="1">
    <source>
        <dbReference type="EMBL" id="KAG0306647.1"/>
    </source>
</evidence>
<keyword evidence="2" id="KW-1185">Reference proteome</keyword>
<dbReference type="GO" id="GO:0006206">
    <property type="term" value="P:pyrimidine nucleobase metabolic process"/>
    <property type="evidence" value="ECO:0007669"/>
    <property type="project" value="TreeGrafter"/>
</dbReference>
<accession>A0A9P6UIW9</accession>
<dbReference type="InterPro" id="IPR023214">
    <property type="entry name" value="HAD_sf"/>
</dbReference>
<dbReference type="GO" id="GO:0009166">
    <property type="term" value="P:nucleotide catabolic process"/>
    <property type="evidence" value="ECO:0007669"/>
    <property type="project" value="TreeGrafter"/>
</dbReference>
<proteinExistence type="predicted"/>